<dbReference type="AlphaFoldDB" id="A0AAW1IK79"/>
<comment type="similarity">
    <text evidence="2 6">Belongs to the plant self-incompatibility (S1) protein family.</text>
</comment>
<dbReference type="Pfam" id="PF05938">
    <property type="entry name" value="Self-incomp_S1"/>
    <property type="match status" value="1"/>
</dbReference>
<sequence length="142" mass="16947">MGCTLNYMLNILIFTQIIFQMNIKPIIGGYSTLEYYEVHISNGLQPGKKPVTLRCQSGDDDLGTHTLYRGQTMNWGFAVNFWGTTLYFCHFYWEDKNIAFDVFKASEENNLNRRETYWDVREDGFYHRRNHEDWVLKHGWDK</sequence>
<comment type="caution">
    <text evidence="7">The sequence shown here is derived from an EMBL/GenBank/DDBJ whole genome shotgun (WGS) entry which is preliminary data.</text>
</comment>
<evidence type="ECO:0000256" key="2">
    <source>
        <dbReference type="ARBA" id="ARBA00005581"/>
    </source>
</evidence>
<evidence type="ECO:0000256" key="5">
    <source>
        <dbReference type="ARBA" id="ARBA00022729"/>
    </source>
</evidence>
<evidence type="ECO:0000313" key="7">
    <source>
        <dbReference type="EMBL" id="KAK9690044.1"/>
    </source>
</evidence>
<dbReference type="GO" id="GO:0005576">
    <property type="term" value="C:extracellular region"/>
    <property type="evidence" value="ECO:0007669"/>
    <property type="project" value="UniProtKB-SubCell"/>
</dbReference>
<keyword evidence="5" id="KW-0732">Signal</keyword>
<dbReference type="PANTHER" id="PTHR31232">
    <property type="match status" value="1"/>
</dbReference>
<gene>
    <name evidence="7" type="ORF">RND81_09G100600</name>
</gene>
<organism evidence="7 8">
    <name type="scientific">Saponaria officinalis</name>
    <name type="common">Common soapwort</name>
    <name type="synonym">Lychnis saponaria</name>
    <dbReference type="NCBI Taxonomy" id="3572"/>
    <lineage>
        <taxon>Eukaryota</taxon>
        <taxon>Viridiplantae</taxon>
        <taxon>Streptophyta</taxon>
        <taxon>Embryophyta</taxon>
        <taxon>Tracheophyta</taxon>
        <taxon>Spermatophyta</taxon>
        <taxon>Magnoliopsida</taxon>
        <taxon>eudicotyledons</taxon>
        <taxon>Gunneridae</taxon>
        <taxon>Pentapetalae</taxon>
        <taxon>Caryophyllales</taxon>
        <taxon>Caryophyllaceae</taxon>
        <taxon>Caryophylleae</taxon>
        <taxon>Saponaria</taxon>
    </lineage>
</organism>
<protein>
    <recommendedName>
        <fullName evidence="6">S-protein homolog</fullName>
    </recommendedName>
</protein>
<dbReference type="EMBL" id="JBDFQZ010000009">
    <property type="protein sequence ID" value="KAK9690044.1"/>
    <property type="molecule type" value="Genomic_DNA"/>
</dbReference>
<dbReference type="InterPro" id="IPR010264">
    <property type="entry name" value="Self-incomp_S1"/>
</dbReference>
<name>A0AAW1IK79_SAPOF</name>
<keyword evidence="8" id="KW-1185">Reference proteome</keyword>
<dbReference type="Proteomes" id="UP001443914">
    <property type="component" value="Unassembled WGS sequence"/>
</dbReference>
<comment type="subcellular location">
    <subcellularLocation>
        <location evidence="1 6">Secreted</location>
    </subcellularLocation>
</comment>
<evidence type="ECO:0000256" key="4">
    <source>
        <dbReference type="ARBA" id="ARBA00022525"/>
    </source>
</evidence>
<keyword evidence="3 6" id="KW-0713">Self-incompatibility</keyword>
<accession>A0AAW1IK79</accession>
<reference evidence="7" key="1">
    <citation type="submission" date="2024-03" db="EMBL/GenBank/DDBJ databases">
        <title>WGS assembly of Saponaria officinalis var. Norfolk2.</title>
        <authorList>
            <person name="Jenkins J."/>
            <person name="Shu S."/>
            <person name="Grimwood J."/>
            <person name="Barry K."/>
            <person name="Goodstein D."/>
            <person name="Schmutz J."/>
            <person name="Leebens-Mack J."/>
            <person name="Osbourn A."/>
        </authorList>
    </citation>
    <scope>NUCLEOTIDE SEQUENCE [LARGE SCALE GENOMIC DNA]</scope>
    <source>
        <strain evidence="7">JIC</strain>
    </source>
</reference>
<evidence type="ECO:0000256" key="6">
    <source>
        <dbReference type="RuleBase" id="RU367044"/>
    </source>
</evidence>
<evidence type="ECO:0000256" key="3">
    <source>
        <dbReference type="ARBA" id="ARBA00022471"/>
    </source>
</evidence>
<evidence type="ECO:0000313" key="8">
    <source>
        <dbReference type="Proteomes" id="UP001443914"/>
    </source>
</evidence>
<proteinExistence type="inferred from homology"/>
<dbReference type="PANTHER" id="PTHR31232:SF155">
    <property type="entry name" value="PLANT SELF-INCOMPATIBILITY PROTEIN S1 FAMILY"/>
    <property type="match status" value="1"/>
</dbReference>
<dbReference type="GO" id="GO:0060320">
    <property type="term" value="P:rejection of self pollen"/>
    <property type="evidence" value="ECO:0007669"/>
    <property type="project" value="UniProtKB-KW"/>
</dbReference>
<evidence type="ECO:0000256" key="1">
    <source>
        <dbReference type="ARBA" id="ARBA00004613"/>
    </source>
</evidence>
<keyword evidence="4 6" id="KW-0964">Secreted</keyword>